<keyword evidence="15" id="KW-0812">Transmembrane</keyword>
<dbReference type="PROSITE" id="PS00086">
    <property type="entry name" value="CYTOCHROME_P450"/>
    <property type="match status" value="1"/>
</dbReference>
<evidence type="ECO:0000256" key="3">
    <source>
        <dbReference type="ARBA" id="ARBA00004174"/>
    </source>
</evidence>
<evidence type="ECO:0000256" key="9">
    <source>
        <dbReference type="ARBA" id="ARBA00022848"/>
    </source>
</evidence>
<dbReference type="PANTHER" id="PTHR24291:SF189">
    <property type="entry name" value="CYTOCHROME P450 4C3-RELATED"/>
    <property type="match status" value="1"/>
</dbReference>
<comment type="subcellular location">
    <subcellularLocation>
        <location evidence="4">Endoplasmic reticulum membrane</location>
        <topology evidence="4">Peripheral membrane protein</topology>
    </subcellularLocation>
    <subcellularLocation>
        <location evidence="3">Microsome membrane</location>
        <topology evidence="3">Peripheral membrane protein</topology>
    </subcellularLocation>
</comment>
<dbReference type="GO" id="GO:0004497">
    <property type="term" value="F:monooxygenase activity"/>
    <property type="evidence" value="ECO:0007669"/>
    <property type="project" value="UniProtKB-KW"/>
</dbReference>
<evidence type="ECO:0000256" key="6">
    <source>
        <dbReference type="ARBA" id="ARBA00022617"/>
    </source>
</evidence>
<proteinExistence type="inferred from homology"/>
<reference evidence="16" key="1">
    <citation type="journal article" date="2023" name="Genome Biol. Evol.">
        <title>Long-read-based Genome Assembly of Drosophila gunungcola Reveals Fewer Chemosensory Genes in Flower-breeding Species.</title>
        <authorList>
            <person name="Negi A."/>
            <person name="Liao B.Y."/>
            <person name="Yeh S.D."/>
        </authorList>
    </citation>
    <scope>NUCLEOTIDE SEQUENCE</scope>
    <source>
        <strain evidence="16">Sukarami</strain>
    </source>
</reference>
<evidence type="ECO:0000256" key="15">
    <source>
        <dbReference type="SAM" id="Phobius"/>
    </source>
</evidence>
<dbReference type="GO" id="GO:0005506">
    <property type="term" value="F:iron ion binding"/>
    <property type="evidence" value="ECO:0007669"/>
    <property type="project" value="InterPro"/>
</dbReference>
<evidence type="ECO:0000256" key="2">
    <source>
        <dbReference type="ARBA" id="ARBA00003690"/>
    </source>
</evidence>
<keyword evidence="7 14" id="KW-0479">Metal-binding</keyword>
<gene>
    <name evidence="16" type="ORF">M5D96_001313</name>
</gene>
<dbReference type="Proteomes" id="UP001059596">
    <property type="component" value="Chromosome 3R"/>
</dbReference>
<sequence length="610" mass="69735">MLTFGLLLTVGVFLWIYFLWSRRRLYMLHAKVPGPLGLPILGIAAEYLILNKRKMTTRTKYLDMYGSTVLLWIGPDPFVVTRDPKIAEEVLLSSECINRSSHAADAIARSAGDGLFTLKGPKWIERRKQMNPTFKHNILLSFLPIFNAETKTLVRLLDSYVGHGEKEILSDIVRWSFRIATQTTILDKKLNSKPESSSQPEINSVINRAIELFRNGQIPYEHVQGECSSIVVAAFETTGLTYQDTVFEELKELFPTAGDFEVTYEDLQKMVYLERVLNETLRLIPSVPFAPRETLQDFRLSSGVLIPKGVWGPDAAKFNPDNFLPDNVRDRHPYAFLPFSKGKRNCIGKMSLRAQYMDKYGSTIFSWLGPVPILVTRDPTILKDILTSSDCLNKSLHMVNGMGTCIGFGLVTLREPKWDIRRKQLNPTFKHGVLLSFMPVFNDESKTLVTLLDTFVGQGEKDVLPDIHRWSFRTAMTMFPSYQDMAFEELKKAFPTNGDFEVTEEDLQNLEYLDRVLNETLRLIPPIPIAPRETIRDVRLSNGVVIPKDVVIGIDIFSWKYALMSVKLALVKILRNYKIGTSFRYEDLDFVDNTAMKLAQSPRLHFQRRN</sequence>
<keyword evidence="13 15" id="KW-0472">Membrane</keyword>
<evidence type="ECO:0000256" key="7">
    <source>
        <dbReference type="ARBA" id="ARBA00022723"/>
    </source>
</evidence>
<dbReference type="EMBL" id="JAMKOV010000001">
    <property type="protein sequence ID" value="KAI8045134.1"/>
    <property type="molecule type" value="Genomic_DNA"/>
</dbReference>
<dbReference type="Pfam" id="PF00067">
    <property type="entry name" value="p450"/>
    <property type="match status" value="4"/>
</dbReference>
<comment type="similarity">
    <text evidence="5 14">Belongs to the cytochrome P450 family.</text>
</comment>
<keyword evidence="9" id="KW-0492">Microsome</keyword>
<accession>A0A9P9YYQ3</accession>
<name>A0A9P9YYQ3_9MUSC</name>
<dbReference type="InterPro" id="IPR050196">
    <property type="entry name" value="Cytochrome_P450_Monoox"/>
</dbReference>
<evidence type="ECO:0000256" key="8">
    <source>
        <dbReference type="ARBA" id="ARBA00022824"/>
    </source>
</evidence>
<comment type="caution">
    <text evidence="16">The sequence shown here is derived from an EMBL/GenBank/DDBJ whole genome shotgun (WGS) entry which is preliminary data.</text>
</comment>
<keyword evidence="12 14" id="KW-0503">Monooxygenase</keyword>
<comment type="cofactor">
    <cofactor evidence="1">
        <name>heme</name>
        <dbReference type="ChEBI" id="CHEBI:30413"/>
    </cofactor>
</comment>
<keyword evidence="10 14" id="KW-0560">Oxidoreductase</keyword>
<keyword evidence="8" id="KW-0256">Endoplasmic reticulum</keyword>
<dbReference type="InterPro" id="IPR017972">
    <property type="entry name" value="Cyt_P450_CS"/>
</dbReference>
<keyword evidence="17" id="KW-1185">Reference proteome</keyword>
<dbReference type="SUPFAM" id="SSF48264">
    <property type="entry name" value="Cytochrome P450"/>
    <property type="match status" value="2"/>
</dbReference>
<keyword evidence="11 14" id="KW-0408">Iron</keyword>
<evidence type="ECO:0000313" key="17">
    <source>
        <dbReference type="Proteomes" id="UP001059596"/>
    </source>
</evidence>
<keyword evidence="6 14" id="KW-0349">Heme</keyword>
<dbReference type="GO" id="GO:0020037">
    <property type="term" value="F:heme binding"/>
    <property type="evidence" value="ECO:0007669"/>
    <property type="project" value="InterPro"/>
</dbReference>
<dbReference type="InterPro" id="IPR036396">
    <property type="entry name" value="Cyt_P450_sf"/>
</dbReference>
<dbReference type="Gene3D" id="1.10.630.10">
    <property type="entry name" value="Cytochrome P450"/>
    <property type="match status" value="4"/>
</dbReference>
<protein>
    <submittedName>
        <fullName evidence="16">Uncharacterized protein</fullName>
    </submittedName>
</protein>
<evidence type="ECO:0000256" key="12">
    <source>
        <dbReference type="ARBA" id="ARBA00023033"/>
    </source>
</evidence>
<dbReference type="AlphaFoldDB" id="A0A9P9YYQ3"/>
<dbReference type="GO" id="GO:0016705">
    <property type="term" value="F:oxidoreductase activity, acting on paired donors, with incorporation or reduction of molecular oxygen"/>
    <property type="evidence" value="ECO:0007669"/>
    <property type="project" value="InterPro"/>
</dbReference>
<evidence type="ECO:0000313" key="16">
    <source>
        <dbReference type="EMBL" id="KAI8045134.1"/>
    </source>
</evidence>
<comment type="function">
    <text evidence="2">May be involved in the metabolism of insect hormones and in the breakdown of synthetic insecticides.</text>
</comment>
<dbReference type="PANTHER" id="PTHR24291">
    <property type="entry name" value="CYTOCHROME P450 FAMILY 4"/>
    <property type="match status" value="1"/>
</dbReference>
<evidence type="ECO:0000256" key="1">
    <source>
        <dbReference type="ARBA" id="ARBA00001971"/>
    </source>
</evidence>
<evidence type="ECO:0000256" key="5">
    <source>
        <dbReference type="ARBA" id="ARBA00010617"/>
    </source>
</evidence>
<feature type="transmembrane region" description="Helical" evidence="15">
    <location>
        <begin position="32"/>
        <end position="50"/>
    </location>
</feature>
<dbReference type="GO" id="GO:0005789">
    <property type="term" value="C:endoplasmic reticulum membrane"/>
    <property type="evidence" value="ECO:0007669"/>
    <property type="project" value="UniProtKB-SubCell"/>
</dbReference>
<evidence type="ECO:0000256" key="10">
    <source>
        <dbReference type="ARBA" id="ARBA00023002"/>
    </source>
</evidence>
<feature type="transmembrane region" description="Helical" evidence="15">
    <location>
        <begin position="5"/>
        <end position="20"/>
    </location>
</feature>
<dbReference type="InterPro" id="IPR001128">
    <property type="entry name" value="Cyt_P450"/>
</dbReference>
<evidence type="ECO:0000256" key="11">
    <source>
        <dbReference type="ARBA" id="ARBA00023004"/>
    </source>
</evidence>
<organism evidence="16 17">
    <name type="scientific">Drosophila gunungcola</name>
    <name type="common">fruit fly</name>
    <dbReference type="NCBI Taxonomy" id="103775"/>
    <lineage>
        <taxon>Eukaryota</taxon>
        <taxon>Metazoa</taxon>
        <taxon>Ecdysozoa</taxon>
        <taxon>Arthropoda</taxon>
        <taxon>Hexapoda</taxon>
        <taxon>Insecta</taxon>
        <taxon>Pterygota</taxon>
        <taxon>Neoptera</taxon>
        <taxon>Endopterygota</taxon>
        <taxon>Diptera</taxon>
        <taxon>Brachycera</taxon>
        <taxon>Muscomorpha</taxon>
        <taxon>Ephydroidea</taxon>
        <taxon>Drosophilidae</taxon>
        <taxon>Drosophila</taxon>
        <taxon>Sophophora</taxon>
    </lineage>
</organism>
<evidence type="ECO:0000256" key="4">
    <source>
        <dbReference type="ARBA" id="ARBA00004406"/>
    </source>
</evidence>
<evidence type="ECO:0000256" key="14">
    <source>
        <dbReference type="RuleBase" id="RU000461"/>
    </source>
</evidence>
<keyword evidence="15" id="KW-1133">Transmembrane helix</keyword>
<evidence type="ECO:0000256" key="13">
    <source>
        <dbReference type="ARBA" id="ARBA00023136"/>
    </source>
</evidence>